<reference evidence="2" key="1">
    <citation type="submission" date="2023-10" db="EMBL/GenBank/DDBJ databases">
        <title>Genome assemblies of two species of porcelain crab, Petrolisthes cinctipes and Petrolisthes manimaculis (Anomura: Porcellanidae).</title>
        <authorList>
            <person name="Angst P."/>
        </authorList>
    </citation>
    <scope>NUCLEOTIDE SEQUENCE</scope>
    <source>
        <strain evidence="2">PB745_01</strain>
        <tissue evidence="2">Gill</tissue>
    </source>
</reference>
<feature type="compositionally biased region" description="Basic and acidic residues" evidence="1">
    <location>
        <begin position="51"/>
        <end position="72"/>
    </location>
</feature>
<dbReference type="Proteomes" id="UP001286313">
    <property type="component" value="Unassembled WGS sequence"/>
</dbReference>
<evidence type="ECO:0000256" key="1">
    <source>
        <dbReference type="SAM" id="MobiDB-lite"/>
    </source>
</evidence>
<proteinExistence type="predicted"/>
<feature type="compositionally biased region" description="Basic and acidic residues" evidence="1">
    <location>
        <begin position="85"/>
        <end position="94"/>
    </location>
</feature>
<organism evidence="2 3">
    <name type="scientific">Petrolisthes cinctipes</name>
    <name type="common">Flat porcelain crab</name>
    <dbReference type="NCBI Taxonomy" id="88211"/>
    <lineage>
        <taxon>Eukaryota</taxon>
        <taxon>Metazoa</taxon>
        <taxon>Ecdysozoa</taxon>
        <taxon>Arthropoda</taxon>
        <taxon>Crustacea</taxon>
        <taxon>Multicrustacea</taxon>
        <taxon>Malacostraca</taxon>
        <taxon>Eumalacostraca</taxon>
        <taxon>Eucarida</taxon>
        <taxon>Decapoda</taxon>
        <taxon>Pleocyemata</taxon>
        <taxon>Anomura</taxon>
        <taxon>Galatheoidea</taxon>
        <taxon>Porcellanidae</taxon>
        <taxon>Petrolisthes</taxon>
    </lineage>
</organism>
<gene>
    <name evidence="2" type="ORF">Pcinc_032898</name>
</gene>
<accession>A0AAE1K2B3</accession>
<protein>
    <submittedName>
        <fullName evidence="2">Uncharacterized protein</fullName>
    </submittedName>
</protein>
<sequence>MCAWKLEMSEWAQRTINILFVPPSGQGKVNGGGRWRGRGGRTAPGTCERQVGMREGIEEEKGWGTGDGEGRKKKEGRMGAGIGKRQVEVREKDR</sequence>
<comment type="caution">
    <text evidence="2">The sequence shown here is derived from an EMBL/GenBank/DDBJ whole genome shotgun (WGS) entry which is preliminary data.</text>
</comment>
<name>A0AAE1K2B3_PETCI</name>
<evidence type="ECO:0000313" key="2">
    <source>
        <dbReference type="EMBL" id="KAK3861098.1"/>
    </source>
</evidence>
<keyword evidence="3" id="KW-1185">Reference proteome</keyword>
<dbReference type="EMBL" id="JAWQEG010004561">
    <property type="protein sequence ID" value="KAK3861098.1"/>
    <property type="molecule type" value="Genomic_DNA"/>
</dbReference>
<evidence type="ECO:0000313" key="3">
    <source>
        <dbReference type="Proteomes" id="UP001286313"/>
    </source>
</evidence>
<dbReference type="AlphaFoldDB" id="A0AAE1K2B3"/>
<feature type="region of interest" description="Disordered" evidence="1">
    <location>
        <begin position="23"/>
        <end position="94"/>
    </location>
</feature>